<proteinExistence type="predicted"/>
<gene>
    <name evidence="2" type="ORF">LCGC14_1574090</name>
</gene>
<sequence length="101" mass="11620">MTNTIAENEYQDWGQELTKKLSDERKLNSTKNARIAELEEESAILKKNVRRISRDENRVRNELLRTIKENETLREQIGQALAFIAAVELGLETEGDSDDTN</sequence>
<protein>
    <submittedName>
        <fullName evidence="2">Uncharacterized protein</fullName>
    </submittedName>
</protein>
<accession>A0A0F9J561</accession>
<feature type="coiled-coil region" evidence="1">
    <location>
        <begin position="21"/>
        <end position="76"/>
    </location>
</feature>
<evidence type="ECO:0000256" key="1">
    <source>
        <dbReference type="SAM" id="Coils"/>
    </source>
</evidence>
<dbReference type="AlphaFoldDB" id="A0A0F9J561"/>
<reference evidence="2" key="1">
    <citation type="journal article" date="2015" name="Nature">
        <title>Complex archaea that bridge the gap between prokaryotes and eukaryotes.</title>
        <authorList>
            <person name="Spang A."/>
            <person name="Saw J.H."/>
            <person name="Jorgensen S.L."/>
            <person name="Zaremba-Niedzwiedzka K."/>
            <person name="Martijn J."/>
            <person name="Lind A.E."/>
            <person name="van Eijk R."/>
            <person name="Schleper C."/>
            <person name="Guy L."/>
            <person name="Ettema T.J."/>
        </authorList>
    </citation>
    <scope>NUCLEOTIDE SEQUENCE</scope>
</reference>
<dbReference type="EMBL" id="LAZR01012309">
    <property type="protein sequence ID" value="KKM27509.1"/>
    <property type="molecule type" value="Genomic_DNA"/>
</dbReference>
<organism evidence="2">
    <name type="scientific">marine sediment metagenome</name>
    <dbReference type="NCBI Taxonomy" id="412755"/>
    <lineage>
        <taxon>unclassified sequences</taxon>
        <taxon>metagenomes</taxon>
        <taxon>ecological metagenomes</taxon>
    </lineage>
</organism>
<evidence type="ECO:0000313" key="2">
    <source>
        <dbReference type="EMBL" id="KKM27509.1"/>
    </source>
</evidence>
<comment type="caution">
    <text evidence="2">The sequence shown here is derived from an EMBL/GenBank/DDBJ whole genome shotgun (WGS) entry which is preliminary data.</text>
</comment>
<keyword evidence="1" id="KW-0175">Coiled coil</keyword>
<name>A0A0F9J561_9ZZZZ</name>